<dbReference type="Pfam" id="PF00535">
    <property type="entry name" value="Glycos_transf_2"/>
    <property type="match status" value="1"/>
</dbReference>
<accession>A0A381PLL7</accession>
<dbReference type="CDD" id="cd04187">
    <property type="entry name" value="DPM1_like_bac"/>
    <property type="match status" value="1"/>
</dbReference>
<evidence type="ECO:0000256" key="5">
    <source>
        <dbReference type="ARBA" id="ARBA00022985"/>
    </source>
</evidence>
<keyword evidence="4 8" id="KW-0812">Transmembrane</keyword>
<dbReference type="GO" id="GO:0005886">
    <property type="term" value="C:plasma membrane"/>
    <property type="evidence" value="ECO:0007669"/>
    <property type="project" value="TreeGrafter"/>
</dbReference>
<sequence>MRIDISIVIPLYDEEQNLSQLHQELTQVLSGYGRTYELIFIDDGSLDGSFEILANIQLTDPHVRLIRFRKNFGQTAAFAAGVAHARGEIVVTSDADLQNDPHDIPAMVARLEEGFDIVCGWRRDRKDSWLTRYVPSVLASWLISCLSGVRLHDYGCSLKAFRAEVVKSLPLYGEMHRFIPAIATEMGVSVTEMIVNHRLRRTGQSKYGLSRTLRVILDLITVKFLLKYSSRPFQLFGLFGLVVGGAGTAVIGWLLLMNLLEQQSIINRPIFFFGLLLLFTGVQLVTIGLLAELQTRRYFESQGKPAYFIREIRESDSTSDSPAANQ</sequence>
<dbReference type="AlphaFoldDB" id="A0A381PLL7"/>
<dbReference type="InterPro" id="IPR001173">
    <property type="entry name" value="Glyco_trans_2-like"/>
</dbReference>
<evidence type="ECO:0000256" key="8">
    <source>
        <dbReference type="SAM" id="Phobius"/>
    </source>
</evidence>
<keyword evidence="5" id="KW-0448">Lipopolysaccharide biosynthesis</keyword>
<evidence type="ECO:0000256" key="6">
    <source>
        <dbReference type="ARBA" id="ARBA00022989"/>
    </source>
</evidence>
<dbReference type="SUPFAM" id="SSF53448">
    <property type="entry name" value="Nucleotide-diphospho-sugar transferases"/>
    <property type="match status" value="1"/>
</dbReference>
<feature type="transmembrane region" description="Helical" evidence="8">
    <location>
        <begin position="235"/>
        <end position="257"/>
    </location>
</feature>
<feature type="domain" description="Glycosyltransferase 2-like" evidence="9">
    <location>
        <begin position="6"/>
        <end position="136"/>
    </location>
</feature>
<dbReference type="InterPro" id="IPR029044">
    <property type="entry name" value="Nucleotide-diphossugar_trans"/>
</dbReference>
<evidence type="ECO:0000256" key="2">
    <source>
        <dbReference type="ARBA" id="ARBA00022676"/>
    </source>
</evidence>
<keyword evidence="3" id="KW-0808">Transferase</keyword>
<proteinExistence type="predicted"/>
<dbReference type="Gene3D" id="3.90.550.10">
    <property type="entry name" value="Spore Coat Polysaccharide Biosynthesis Protein SpsA, Chain A"/>
    <property type="match status" value="1"/>
</dbReference>
<dbReference type="PANTHER" id="PTHR48090">
    <property type="entry name" value="UNDECAPRENYL-PHOSPHATE 4-DEOXY-4-FORMAMIDO-L-ARABINOSE TRANSFERASE-RELATED"/>
    <property type="match status" value="1"/>
</dbReference>
<keyword evidence="6 8" id="KW-1133">Transmembrane helix</keyword>
<keyword evidence="2" id="KW-0328">Glycosyltransferase</keyword>
<name>A0A381PLL7_9ZZZZ</name>
<gene>
    <name evidence="10" type="ORF">METZ01_LOCUS20780</name>
</gene>
<protein>
    <recommendedName>
        <fullName evidence="9">Glycosyltransferase 2-like domain-containing protein</fullName>
    </recommendedName>
</protein>
<dbReference type="InterPro" id="IPR050256">
    <property type="entry name" value="Glycosyltransferase_2"/>
</dbReference>
<dbReference type="GO" id="GO:0016757">
    <property type="term" value="F:glycosyltransferase activity"/>
    <property type="evidence" value="ECO:0007669"/>
    <property type="project" value="UniProtKB-KW"/>
</dbReference>
<keyword evidence="1" id="KW-1003">Cell membrane</keyword>
<evidence type="ECO:0000256" key="3">
    <source>
        <dbReference type="ARBA" id="ARBA00022679"/>
    </source>
</evidence>
<dbReference type="EMBL" id="UINC01001026">
    <property type="protein sequence ID" value="SUZ67926.1"/>
    <property type="molecule type" value="Genomic_DNA"/>
</dbReference>
<evidence type="ECO:0000256" key="7">
    <source>
        <dbReference type="ARBA" id="ARBA00023136"/>
    </source>
</evidence>
<evidence type="ECO:0000256" key="4">
    <source>
        <dbReference type="ARBA" id="ARBA00022692"/>
    </source>
</evidence>
<feature type="transmembrane region" description="Helical" evidence="8">
    <location>
        <begin position="269"/>
        <end position="291"/>
    </location>
</feature>
<dbReference type="PANTHER" id="PTHR48090:SF3">
    <property type="entry name" value="UNDECAPRENYL-PHOSPHATE 4-DEOXY-4-FORMAMIDO-L-ARABINOSE TRANSFERASE"/>
    <property type="match status" value="1"/>
</dbReference>
<reference evidence="10" key="1">
    <citation type="submission" date="2018-05" db="EMBL/GenBank/DDBJ databases">
        <authorList>
            <person name="Lanie J.A."/>
            <person name="Ng W.-L."/>
            <person name="Kazmierczak K.M."/>
            <person name="Andrzejewski T.M."/>
            <person name="Davidsen T.M."/>
            <person name="Wayne K.J."/>
            <person name="Tettelin H."/>
            <person name="Glass J.I."/>
            <person name="Rusch D."/>
            <person name="Podicherti R."/>
            <person name="Tsui H.-C.T."/>
            <person name="Winkler M.E."/>
        </authorList>
    </citation>
    <scope>NUCLEOTIDE SEQUENCE</scope>
</reference>
<dbReference type="GO" id="GO:0009103">
    <property type="term" value="P:lipopolysaccharide biosynthetic process"/>
    <property type="evidence" value="ECO:0007669"/>
    <property type="project" value="UniProtKB-KW"/>
</dbReference>
<organism evidence="10">
    <name type="scientific">marine metagenome</name>
    <dbReference type="NCBI Taxonomy" id="408172"/>
    <lineage>
        <taxon>unclassified sequences</taxon>
        <taxon>metagenomes</taxon>
        <taxon>ecological metagenomes</taxon>
    </lineage>
</organism>
<evidence type="ECO:0000313" key="10">
    <source>
        <dbReference type="EMBL" id="SUZ67926.1"/>
    </source>
</evidence>
<keyword evidence="7 8" id="KW-0472">Membrane</keyword>
<evidence type="ECO:0000256" key="1">
    <source>
        <dbReference type="ARBA" id="ARBA00022475"/>
    </source>
</evidence>
<evidence type="ECO:0000259" key="9">
    <source>
        <dbReference type="Pfam" id="PF00535"/>
    </source>
</evidence>